<evidence type="ECO:0000256" key="5">
    <source>
        <dbReference type="SAM" id="MobiDB-lite"/>
    </source>
</evidence>
<feature type="domain" description="VWFC" evidence="6">
    <location>
        <begin position="515"/>
        <end position="576"/>
    </location>
</feature>
<dbReference type="Proteomes" id="UP001591681">
    <property type="component" value="Unassembled WGS sequence"/>
</dbReference>
<keyword evidence="1" id="KW-0732">Signal</keyword>
<dbReference type="SMART" id="SM00282">
    <property type="entry name" value="LamG"/>
    <property type="match status" value="1"/>
</dbReference>
<dbReference type="FunFam" id="2.60.120.200:FF:000015">
    <property type="entry name" value="protein kinase C-binding protein NELL1"/>
    <property type="match status" value="1"/>
</dbReference>
<sequence length="700" mass="78547">MAVLPFRLKECQPPWPNLRAALYFPAKPQNVSLHITPLTSHLYVRRSLWASQNLTVQDSCGGSAPSPGRLYLAGPRRLFIRPDPQRHHRHTDISRAQGPAPGRVMLALAVPETNTAGGLPTRLRDGCAYTPCLQPHVQSQIRWEIGYSSNTTASFTTCHPRKNVGLEHPRRSTQPSSGGGEERRGEERRGEERRGEERERREEHYSSPSLGVPDTIQKQVKFGYRRDESRIFGVFCGTLSFFKQAEMAHFIVLLPVLLIVKPVVGFGIDPDIQIDIINELDTANATFGITQVAGLHNNSKAFLFRDVGRAVHAPVHITDRVLELFRTKTEFTFLATIQQKSSTSGVLFSIHESEHSYFELESSGVREEIRYHYRFRGKPRSESFPYRLADGQWHKIALSISASHLLLHVDCNRIYERVIDPPQMNLTPGSGVWLGQHSHKHGLFKGIMQDVKFIFAPNGYITQCPNLNRTCPTCSDFLSLVQGIMDLQELLAKMTLKLNYAESRLTQLESCHCERTCSINGVVYRDKELWVEPENCRNCVCKNGVVECRRIFCPPSNCSEDSLPVHVEGSCCKKCRPTCSYMGDILSEGQRVLTKSCKECKNGLMIKVAESCPILNCSSTEQVLPENRCCNVCRGHDFCAEGVICGENSVCKNEDTKAKCECRSGFASIHGDSTYCEGKTSWGFLIFILQSLVSPDVSFG</sequence>
<evidence type="ECO:0000256" key="3">
    <source>
        <dbReference type="ARBA" id="ARBA00022837"/>
    </source>
</evidence>
<evidence type="ECO:0000313" key="7">
    <source>
        <dbReference type="EMBL" id="KAL2089068.1"/>
    </source>
</evidence>
<dbReference type="InterPro" id="IPR001791">
    <property type="entry name" value="Laminin_G"/>
</dbReference>
<dbReference type="Pfam" id="PF02210">
    <property type="entry name" value="Laminin_G_2"/>
    <property type="match status" value="1"/>
</dbReference>
<dbReference type="InterPro" id="IPR013320">
    <property type="entry name" value="ConA-like_dom_sf"/>
</dbReference>
<evidence type="ECO:0000256" key="4">
    <source>
        <dbReference type="ARBA" id="ARBA00023180"/>
    </source>
</evidence>
<keyword evidence="3" id="KW-0106">Calcium</keyword>
<dbReference type="SUPFAM" id="SSF49899">
    <property type="entry name" value="Concanavalin A-like lectins/glucanases"/>
    <property type="match status" value="1"/>
</dbReference>
<dbReference type="Gene3D" id="6.20.200.20">
    <property type="match status" value="1"/>
</dbReference>
<dbReference type="EMBL" id="JBHFQA010000013">
    <property type="protein sequence ID" value="KAL2089068.1"/>
    <property type="molecule type" value="Genomic_DNA"/>
</dbReference>
<evidence type="ECO:0000256" key="1">
    <source>
        <dbReference type="ARBA" id="ARBA00022729"/>
    </source>
</evidence>
<dbReference type="InterPro" id="IPR001007">
    <property type="entry name" value="VWF_dom"/>
</dbReference>
<dbReference type="Gene3D" id="2.60.120.200">
    <property type="match status" value="1"/>
</dbReference>
<dbReference type="InterPro" id="IPR051586">
    <property type="entry name" value="PKC-binding_NELL"/>
</dbReference>
<dbReference type="SUPFAM" id="SSF57603">
    <property type="entry name" value="FnI-like domain"/>
    <property type="match status" value="1"/>
</dbReference>
<gene>
    <name evidence="7" type="ORF">ACEWY4_015967</name>
</gene>
<dbReference type="SMART" id="SM00214">
    <property type="entry name" value="VWC"/>
    <property type="match status" value="2"/>
</dbReference>
<reference evidence="7 8" key="1">
    <citation type="submission" date="2024-09" db="EMBL/GenBank/DDBJ databases">
        <title>A chromosome-level genome assembly of Gray's grenadier anchovy, Coilia grayii.</title>
        <authorList>
            <person name="Fu Z."/>
        </authorList>
    </citation>
    <scope>NUCLEOTIDE SEQUENCE [LARGE SCALE GENOMIC DNA]</scope>
    <source>
        <strain evidence="7">G4</strain>
        <tissue evidence="7">Muscle</tissue>
    </source>
</reference>
<dbReference type="SMART" id="SM00210">
    <property type="entry name" value="TSPN"/>
    <property type="match status" value="1"/>
</dbReference>
<dbReference type="PANTHER" id="PTHR24042">
    <property type="entry name" value="NEL HOMOLOG"/>
    <property type="match status" value="1"/>
</dbReference>
<comment type="caution">
    <text evidence="7">The sequence shown here is derived from an EMBL/GenBank/DDBJ whole genome shotgun (WGS) entry which is preliminary data.</text>
</comment>
<dbReference type="CDD" id="cd00110">
    <property type="entry name" value="LamG"/>
    <property type="match status" value="1"/>
</dbReference>
<name>A0ABD1JQC9_9TELE</name>
<accession>A0ABD1JQC9</accession>
<proteinExistence type="predicted"/>
<dbReference type="Pfam" id="PF00093">
    <property type="entry name" value="VWC"/>
    <property type="match status" value="1"/>
</dbReference>
<dbReference type="PROSITE" id="PS01208">
    <property type="entry name" value="VWFC_1"/>
    <property type="match status" value="1"/>
</dbReference>
<keyword evidence="2" id="KW-0677">Repeat</keyword>
<evidence type="ECO:0000313" key="8">
    <source>
        <dbReference type="Proteomes" id="UP001591681"/>
    </source>
</evidence>
<dbReference type="PROSITE" id="PS50184">
    <property type="entry name" value="VWFC_2"/>
    <property type="match status" value="1"/>
</dbReference>
<evidence type="ECO:0000256" key="2">
    <source>
        <dbReference type="ARBA" id="ARBA00022737"/>
    </source>
</evidence>
<keyword evidence="8" id="KW-1185">Reference proteome</keyword>
<keyword evidence="4" id="KW-0325">Glycoprotein</keyword>
<dbReference type="PANTHER" id="PTHR24042:SF2">
    <property type="entry name" value="PROTEIN KINASE C-BINDING PROTEIN NELL1"/>
    <property type="match status" value="1"/>
</dbReference>
<organism evidence="7 8">
    <name type="scientific">Coilia grayii</name>
    <name type="common">Gray's grenadier anchovy</name>
    <dbReference type="NCBI Taxonomy" id="363190"/>
    <lineage>
        <taxon>Eukaryota</taxon>
        <taxon>Metazoa</taxon>
        <taxon>Chordata</taxon>
        <taxon>Craniata</taxon>
        <taxon>Vertebrata</taxon>
        <taxon>Euteleostomi</taxon>
        <taxon>Actinopterygii</taxon>
        <taxon>Neopterygii</taxon>
        <taxon>Teleostei</taxon>
        <taxon>Clupei</taxon>
        <taxon>Clupeiformes</taxon>
        <taxon>Clupeoidei</taxon>
        <taxon>Engraulidae</taxon>
        <taxon>Coilinae</taxon>
        <taxon>Coilia</taxon>
    </lineage>
</organism>
<feature type="region of interest" description="Disordered" evidence="5">
    <location>
        <begin position="156"/>
        <end position="213"/>
    </location>
</feature>
<dbReference type="AlphaFoldDB" id="A0ABD1JQC9"/>
<dbReference type="InterPro" id="IPR048287">
    <property type="entry name" value="TSPN-like_N"/>
</dbReference>
<feature type="compositionally biased region" description="Basic and acidic residues" evidence="5">
    <location>
        <begin position="180"/>
        <end position="205"/>
    </location>
</feature>
<evidence type="ECO:0000259" key="6">
    <source>
        <dbReference type="PROSITE" id="PS50184"/>
    </source>
</evidence>
<protein>
    <recommendedName>
        <fullName evidence="6">VWFC domain-containing protein</fullName>
    </recommendedName>
</protein>